<dbReference type="PANTHER" id="PTHR28259">
    <property type="entry name" value="FLUORIDE EXPORT PROTEIN 1-RELATED"/>
    <property type="match status" value="1"/>
</dbReference>
<evidence type="ECO:0000256" key="8">
    <source>
        <dbReference type="ARBA" id="ARBA00023303"/>
    </source>
</evidence>
<comment type="subcellular location">
    <subcellularLocation>
        <location evidence="11">Cell inner membrane</location>
        <topology evidence="11">Multi-pass membrane protein</topology>
    </subcellularLocation>
    <subcellularLocation>
        <location evidence="1">Cell membrane</location>
        <topology evidence="1">Multi-pass membrane protein</topology>
    </subcellularLocation>
</comment>
<dbReference type="eggNOG" id="COG0239">
    <property type="taxonomic scope" value="Bacteria"/>
</dbReference>
<dbReference type="PANTHER" id="PTHR28259:SF1">
    <property type="entry name" value="FLUORIDE EXPORT PROTEIN 1-RELATED"/>
    <property type="match status" value="1"/>
</dbReference>
<evidence type="ECO:0000256" key="11">
    <source>
        <dbReference type="HAMAP-Rule" id="MF_00454"/>
    </source>
</evidence>
<keyword evidence="11" id="KW-0915">Sodium</keyword>
<keyword evidence="7 11" id="KW-0472">Membrane</keyword>
<dbReference type="EMBL" id="CP002085">
    <property type="protein sequence ID" value="ADK85721.1"/>
    <property type="molecule type" value="Genomic_DNA"/>
</dbReference>
<evidence type="ECO:0000256" key="1">
    <source>
        <dbReference type="ARBA" id="ARBA00004651"/>
    </source>
</evidence>
<protein>
    <recommendedName>
        <fullName evidence="11">Fluoride-specific ion channel FluC</fullName>
    </recommendedName>
</protein>
<keyword evidence="4 11" id="KW-0812">Transmembrane</keyword>
<dbReference type="GO" id="GO:0005886">
    <property type="term" value="C:plasma membrane"/>
    <property type="evidence" value="ECO:0007669"/>
    <property type="project" value="UniProtKB-SubCell"/>
</dbReference>
<evidence type="ECO:0000313" key="12">
    <source>
        <dbReference type="EMBL" id="ADK85721.1"/>
    </source>
</evidence>
<evidence type="ECO:0000256" key="10">
    <source>
        <dbReference type="ARBA" id="ARBA00035585"/>
    </source>
</evidence>
<evidence type="ECO:0000256" key="4">
    <source>
        <dbReference type="ARBA" id="ARBA00022692"/>
    </source>
</evidence>
<evidence type="ECO:0000256" key="5">
    <source>
        <dbReference type="ARBA" id="ARBA00022989"/>
    </source>
</evidence>
<evidence type="ECO:0000256" key="6">
    <source>
        <dbReference type="ARBA" id="ARBA00023065"/>
    </source>
</evidence>
<dbReference type="KEGG" id="dbr:Deba_2359"/>
<dbReference type="GO" id="GO:0046872">
    <property type="term" value="F:metal ion binding"/>
    <property type="evidence" value="ECO:0007669"/>
    <property type="project" value="UniProtKB-KW"/>
</dbReference>
<dbReference type="HAMAP" id="MF_00454">
    <property type="entry name" value="FluC"/>
    <property type="match status" value="1"/>
</dbReference>
<feature type="transmembrane region" description="Helical" evidence="11">
    <location>
        <begin position="33"/>
        <end position="56"/>
    </location>
</feature>
<keyword evidence="11" id="KW-0813">Transport</keyword>
<proteinExistence type="inferred from homology"/>
<accession>E1QJH8</accession>
<dbReference type="STRING" id="644282.Deba_2359"/>
<gene>
    <name evidence="11" type="primary">fluC</name>
    <name evidence="11" type="synonym">crcB</name>
    <name evidence="12" type="ordered locus">Deba_2359</name>
</gene>
<dbReference type="InterPro" id="IPR003691">
    <property type="entry name" value="FluC"/>
</dbReference>
<evidence type="ECO:0000256" key="9">
    <source>
        <dbReference type="ARBA" id="ARBA00035120"/>
    </source>
</evidence>
<feature type="binding site" evidence="11">
    <location>
        <position position="79"/>
    </location>
    <ligand>
        <name>Na(+)</name>
        <dbReference type="ChEBI" id="CHEBI:29101"/>
        <note>structural</note>
    </ligand>
</feature>
<evidence type="ECO:0000256" key="7">
    <source>
        <dbReference type="ARBA" id="ARBA00023136"/>
    </source>
</evidence>
<keyword evidence="6 11" id="KW-0406">Ion transport</keyword>
<organism evidence="12 13">
    <name type="scientific">Desulfarculus baarsii (strain ATCC 33931 / DSM 2075 / LMG 7858 / VKM B-1802 / 2st14)</name>
    <dbReference type="NCBI Taxonomy" id="644282"/>
    <lineage>
        <taxon>Bacteria</taxon>
        <taxon>Pseudomonadati</taxon>
        <taxon>Thermodesulfobacteriota</taxon>
        <taxon>Desulfarculia</taxon>
        <taxon>Desulfarculales</taxon>
        <taxon>Desulfarculaceae</taxon>
        <taxon>Desulfarculus</taxon>
    </lineage>
</organism>
<dbReference type="HOGENOM" id="CLU_114342_3_2_7"/>
<comment type="catalytic activity">
    <reaction evidence="10">
        <text>fluoride(in) = fluoride(out)</text>
        <dbReference type="Rhea" id="RHEA:76159"/>
        <dbReference type="ChEBI" id="CHEBI:17051"/>
    </reaction>
    <physiologicalReaction direction="left-to-right" evidence="10">
        <dbReference type="Rhea" id="RHEA:76160"/>
    </physiologicalReaction>
</comment>
<dbReference type="NCBIfam" id="TIGR00494">
    <property type="entry name" value="crcB"/>
    <property type="match status" value="1"/>
</dbReference>
<comment type="activity regulation">
    <text evidence="11">Na(+) is not transported, but it plays an essential structural role and its presence is essential for fluoride channel function.</text>
</comment>
<reference evidence="12 13" key="1">
    <citation type="journal article" date="2010" name="Stand. Genomic Sci.">
        <title>Complete genome sequence of Desulfarculus baarsii type strain (2st14).</title>
        <authorList>
            <person name="Sun H."/>
            <person name="Spring S."/>
            <person name="Lapidus A."/>
            <person name="Davenport K."/>
            <person name="Del Rio T.G."/>
            <person name="Tice H."/>
            <person name="Nolan M."/>
            <person name="Copeland A."/>
            <person name="Cheng J.F."/>
            <person name="Lucas S."/>
            <person name="Tapia R."/>
            <person name="Goodwin L."/>
            <person name="Pitluck S."/>
            <person name="Ivanova N."/>
            <person name="Pagani I."/>
            <person name="Mavromatis K."/>
            <person name="Ovchinnikova G."/>
            <person name="Pati A."/>
            <person name="Chen A."/>
            <person name="Palaniappan K."/>
            <person name="Hauser L."/>
            <person name="Chang Y.J."/>
            <person name="Jeffries C.D."/>
            <person name="Detter J.C."/>
            <person name="Han C."/>
            <person name="Rohde M."/>
            <person name="Brambilla E."/>
            <person name="Goker M."/>
            <person name="Woyke T."/>
            <person name="Bristow J."/>
            <person name="Eisen J.A."/>
            <person name="Markowitz V."/>
            <person name="Hugenholtz P."/>
            <person name="Kyrpides N.C."/>
            <person name="Klenk H.P."/>
            <person name="Land M."/>
        </authorList>
    </citation>
    <scope>NUCLEOTIDE SEQUENCE [LARGE SCALE GENOMIC DNA]</scope>
    <source>
        <strain evidence="13">ATCC 33931 / DSM 2075 / LMG 7858 / VKM B-1802 / 2st14</strain>
    </source>
</reference>
<feature type="transmembrane region" description="Helical" evidence="11">
    <location>
        <begin position="98"/>
        <end position="122"/>
    </location>
</feature>
<evidence type="ECO:0000256" key="2">
    <source>
        <dbReference type="ARBA" id="ARBA00022475"/>
    </source>
</evidence>
<evidence type="ECO:0000256" key="3">
    <source>
        <dbReference type="ARBA" id="ARBA00022519"/>
    </source>
</evidence>
<dbReference type="Pfam" id="PF02537">
    <property type="entry name" value="CRCB"/>
    <property type="match status" value="1"/>
</dbReference>
<feature type="transmembrane region" description="Helical" evidence="11">
    <location>
        <begin position="68"/>
        <end position="86"/>
    </location>
</feature>
<dbReference type="Proteomes" id="UP000009047">
    <property type="component" value="Chromosome"/>
</dbReference>
<dbReference type="RefSeq" id="WP_013259160.1">
    <property type="nucleotide sequence ID" value="NC_014365.1"/>
</dbReference>
<keyword evidence="3 11" id="KW-0997">Cell inner membrane</keyword>
<name>E1QJH8_DESB2</name>
<comment type="function">
    <text evidence="11">Fluoride-specific ion channel. Important for reducing fluoride concentration in the cell, thus reducing its toxicity.</text>
</comment>
<sequence length="125" mass="13286">MIQKLILVALAGAVGTLCRYGLGNLVHRWLSAGFPWGTVCVNLVGSFAFGLVWALAVQRAVIGPEARLIILTGFMGAFTTFSTFMFETGELLRGGQWLFAMGNLALQNIIGLLAVLAGMALARAL</sequence>
<keyword evidence="8 11" id="KW-0407">Ion channel</keyword>
<dbReference type="AlphaFoldDB" id="E1QJH8"/>
<keyword evidence="13" id="KW-1185">Reference proteome</keyword>
<evidence type="ECO:0000313" key="13">
    <source>
        <dbReference type="Proteomes" id="UP000009047"/>
    </source>
</evidence>
<keyword evidence="2 11" id="KW-1003">Cell membrane</keyword>
<feature type="binding site" evidence="11">
    <location>
        <position position="76"/>
    </location>
    <ligand>
        <name>Na(+)</name>
        <dbReference type="ChEBI" id="CHEBI:29101"/>
        <note>structural</note>
    </ligand>
</feature>
<dbReference type="GO" id="GO:0140114">
    <property type="term" value="P:cellular detoxification of fluoride"/>
    <property type="evidence" value="ECO:0007669"/>
    <property type="project" value="UniProtKB-UniRule"/>
</dbReference>
<comment type="similarity">
    <text evidence="9 11">Belongs to the fluoride channel Fluc/FEX (TC 1.A.43) family.</text>
</comment>
<keyword evidence="5 11" id="KW-1133">Transmembrane helix</keyword>
<keyword evidence="11" id="KW-0479">Metal-binding</keyword>
<dbReference type="GO" id="GO:0062054">
    <property type="term" value="F:fluoride channel activity"/>
    <property type="evidence" value="ECO:0007669"/>
    <property type="project" value="UniProtKB-UniRule"/>
</dbReference>